<dbReference type="SUPFAM" id="SSF103473">
    <property type="entry name" value="MFS general substrate transporter"/>
    <property type="match status" value="1"/>
</dbReference>
<feature type="transmembrane region" description="Helical" evidence="4">
    <location>
        <begin position="86"/>
        <end position="111"/>
    </location>
</feature>
<feature type="transmembrane region" description="Helical" evidence="4">
    <location>
        <begin position="154"/>
        <end position="172"/>
    </location>
</feature>
<feature type="transmembrane region" description="Helical" evidence="4">
    <location>
        <begin position="63"/>
        <end position="80"/>
    </location>
</feature>
<dbReference type="InterPro" id="IPR020846">
    <property type="entry name" value="MFS_dom"/>
</dbReference>
<gene>
    <name evidence="6" type="ORF">G6N74_05095</name>
</gene>
<feature type="transmembrane region" description="Helical" evidence="4">
    <location>
        <begin position="123"/>
        <end position="148"/>
    </location>
</feature>
<feature type="domain" description="Major facilitator superfamily (MFS) profile" evidence="5">
    <location>
        <begin position="1"/>
        <end position="373"/>
    </location>
</feature>
<proteinExistence type="predicted"/>
<dbReference type="InterPro" id="IPR036259">
    <property type="entry name" value="MFS_trans_sf"/>
</dbReference>
<dbReference type="AlphaFoldDB" id="A0A7C9VAI1"/>
<dbReference type="EMBL" id="JAAKZG010000002">
    <property type="protein sequence ID" value="NGN40432.1"/>
    <property type="molecule type" value="Genomic_DNA"/>
</dbReference>
<keyword evidence="2 4" id="KW-1133">Transmembrane helix</keyword>
<keyword evidence="7" id="KW-1185">Reference proteome</keyword>
<feature type="transmembrane region" description="Helical" evidence="4">
    <location>
        <begin position="316"/>
        <end position="339"/>
    </location>
</feature>
<organism evidence="6 7">
    <name type="scientific">Mesorhizobium zhangyense</name>
    <dbReference type="NCBI Taxonomy" id="1776730"/>
    <lineage>
        <taxon>Bacteria</taxon>
        <taxon>Pseudomonadati</taxon>
        <taxon>Pseudomonadota</taxon>
        <taxon>Alphaproteobacteria</taxon>
        <taxon>Hyphomicrobiales</taxon>
        <taxon>Phyllobacteriaceae</taxon>
        <taxon>Mesorhizobium</taxon>
    </lineage>
</organism>
<feature type="transmembrane region" description="Helical" evidence="4">
    <location>
        <begin position="284"/>
        <end position="304"/>
    </location>
</feature>
<dbReference type="GO" id="GO:0022857">
    <property type="term" value="F:transmembrane transporter activity"/>
    <property type="evidence" value="ECO:0007669"/>
    <property type="project" value="InterPro"/>
</dbReference>
<evidence type="ECO:0000313" key="7">
    <source>
        <dbReference type="Proteomes" id="UP000481252"/>
    </source>
</evidence>
<accession>A0A7C9VAI1</accession>
<dbReference type="Gene3D" id="1.20.1250.20">
    <property type="entry name" value="MFS general substrate transporter like domains"/>
    <property type="match status" value="1"/>
</dbReference>
<dbReference type="Proteomes" id="UP000481252">
    <property type="component" value="Unassembled WGS sequence"/>
</dbReference>
<dbReference type="PANTHER" id="PTHR23537">
    <property type="match status" value="1"/>
</dbReference>
<name>A0A7C9VAI1_9HYPH</name>
<dbReference type="PROSITE" id="PS50850">
    <property type="entry name" value="MFS"/>
    <property type="match status" value="1"/>
</dbReference>
<evidence type="ECO:0000256" key="4">
    <source>
        <dbReference type="SAM" id="Phobius"/>
    </source>
</evidence>
<sequence length="373" mass="38071">MIAMAVAMGFGRFVYTPILPGMMDELGLSAADAGLIASANYVGYLIGAVGAAGGWAQERERSVMLVGLGATAVLAASMGLTDSLALFLAIRFLAGIASAFVLVFVSTIVFSHLALAGRNDLQALHFGGVGTGIAISSAMMAVLIGAHAAWPDGWLGSAVLSALGFLAVWFLIDEGPLVTGTARRESKLPKSLPLAKIIVAYGIFGFGYVVTATFLVAIVRQSEAGRIFEAVVWLVTGLAAIPSIWLWNKVSVRHGLTVALAIGCVVEAVGVIASVSIGGYFGPLLAGFLLGGTFIAITAIGLQAGRLLAPEAPRRVLALMTAAFGVGQIIGPIFAGFAAEWSGSFTVPSIGAALALLLCGAIAWSAGPTPKLP</sequence>
<dbReference type="PANTHER" id="PTHR23537:SF1">
    <property type="entry name" value="SUGAR TRANSPORTER"/>
    <property type="match status" value="1"/>
</dbReference>
<protein>
    <submittedName>
        <fullName evidence="6">MFS transporter</fullName>
    </submittedName>
</protein>
<feature type="transmembrane region" description="Helical" evidence="4">
    <location>
        <begin position="33"/>
        <end position="56"/>
    </location>
</feature>
<keyword evidence="3 4" id="KW-0472">Membrane</keyword>
<reference evidence="6 7" key="1">
    <citation type="submission" date="2020-02" db="EMBL/GenBank/DDBJ databases">
        <title>Genome sequence of the type strain CGMCC 1.15528 of Mesorhizobium zhangyense.</title>
        <authorList>
            <person name="Gao J."/>
            <person name="Sun J."/>
        </authorList>
    </citation>
    <scope>NUCLEOTIDE SEQUENCE [LARGE SCALE GENOMIC DNA]</scope>
    <source>
        <strain evidence="6 7">CGMCC 1.15528</strain>
    </source>
</reference>
<feature type="transmembrane region" description="Helical" evidence="4">
    <location>
        <begin position="345"/>
        <end position="367"/>
    </location>
</feature>
<evidence type="ECO:0000256" key="3">
    <source>
        <dbReference type="ARBA" id="ARBA00023136"/>
    </source>
</evidence>
<dbReference type="Pfam" id="PF06779">
    <property type="entry name" value="MFS_4"/>
    <property type="match status" value="1"/>
</dbReference>
<dbReference type="GO" id="GO:0005886">
    <property type="term" value="C:plasma membrane"/>
    <property type="evidence" value="ECO:0007669"/>
    <property type="project" value="TreeGrafter"/>
</dbReference>
<feature type="transmembrane region" description="Helical" evidence="4">
    <location>
        <begin position="230"/>
        <end position="248"/>
    </location>
</feature>
<evidence type="ECO:0000313" key="6">
    <source>
        <dbReference type="EMBL" id="NGN40432.1"/>
    </source>
</evidence>
<evidence type="ECO:0000259" key="5">
    <source>
        <dbReference type="PROSITE" id="PS50850"/>
    </source>
</evidence>
<dbReference type="InterPro" id="IPR010645">
    <property type="entry name" value="MFS_4"/>
</dbReference>
<evidence type="ECO:0000256" key="2">
    <source>
        <dbReference type="ARBA" id="ARBA00022989"/>
    </source>
</evidence>
<dbReference type="CDD" id="cd06180">
    <property type="entry name" value="MFS_YjiJ"/>
    <property type="match status" value="1"/>
</dbReference>
<feature type="transmembrane region" description="Helical" evidence="4">
    <location>
        <begin position="255"/>
        <end position="278"/>
    </location>
</feature>
<comment type="caution">
    <text evidence="6">The sequence shown here is derived from an EMBL/GenBank/DDBJ whole genome shotgun (WGS) entry which is preliminary data.</text>
</comment>
<keyword evidence="1 4" id="KW-0812">Transmembrane</keyword>
<feature type="transmembrane region" description="Helical" evidence="4">
    <location>
        <begin position="193"/>
        <end position="218"/>
    </location>
</feature>
<evidence type="ECO:0000256" key="1">
    <source>
        <dbReference type="ARBA" id="ARBA00022692"/>
    </source>
</evidence>